<gene>
    <name evidence="1" type="ORF">EGYM00392_LOCUS23777</name>
</gene>
<sequence>MIFSPIVGKLAGWQVATLTHSGALLRMLLLESSLLPAPMWFSHLCTPDYARGNPGSRIDEAFGYRKMGPRGRPHAIAVSLRVLDLIICEPSLPQFNPRL</sequence>
<dbReference type="AlphaFoldDB" id="A0A7S1IHX6"/>
<name>A0A7S1IHX6_9EUGL</name>
<accession>A0A7S1IHX6</accession>
<proteinExistence type="predicted"/>
<dbReference type="EMBL" id="HBGA01064110">
    <property type="protein sequence ID" value="CAD9012676.1"/>
    <property type="molecule type" value="Transcribed_RNA"/>
</dbReference>
<protein>
    <submittedName>
        <fullName evidence="1">Uncharacterized protein</fullName>
    </submittedName>
</protein>
<organism evidence="1">
    <name type="scientific">Eutreptiella gymnastica</name>
    <dbReference type="NCBI Taxonomy" id="73025"/>
    <lineage>
        <taxon>Eukaryota</taxon>
        <taxon>Discoba</taxon>
        <taxon>Euglenozoa</taxon>
        <taxon>Euglenida</taxon>
        <taxon>Spirocuta</taxon>
        <taxon>Euglenophyceae</taxon>
        <taxon>Eutreptiales</taxon>
        <taxon>Eutreptiaceae</taxon>
        <taxon>Eutreptiella</taxon>
    </lineage>
</organism>
<reference evidence="1" key="1">
    <citation type="submission" date="2021-01" db="EMBL/GenBank/DDBJ databases">
        <authorList>
            <person name="Corre E."/>
            <person name="Pelletier E."/>
            <person name="Niang G."/>
            <person name="Scheremetjew M."/>
            <person name="Finn R."/>
            <person name="Kale V."/>
            <person name="Holt S."/>
            <person name="Cochrane G."/>
            <person name="Meng A."/>
            <person name="Brown T."/>
            <person name="Cohen L."/>
        </authorList>
    </citation>
    <scope>NUCLEOTIDE SEQUENCE</scope>
    <source>
        <strain evidence="1">NIES-381</strain>
    </source>
</reference>
<evidence type="ECO:0000313" key="1">
    <source>
        <dbReference type="EMBL" id="CAD9012676.1"/>
    </source>
</evidence>